<proteinExistence type="predicted"/>
<evidence type="ECO:0000313" key="1">
    <source>
        <dbReference type="EMBL" id="KAK5997517.1"/>
    </source>
</evidence>
<name>A0ABR0T066_9HYPO</name>
<gene>
    <name evidence="1" type="ORF">PT974_02880</name>
</gene>
<accession>A0ABR0T066</accession>
<reference evidence="1 2" key="1">
    <citation type="submission" date="2024-01" db="EMBL/GenBank/DDBJ databases">
        <title>Complete genome of Cladobotryum mycophilum ATHUM6906.</title>
        <authorList>
            <person name="Christinaki A.C."/>
            <person name="Myridakis A.I."/>
            <person name="Kouvelis V.N."/>
        </authorList>
    </citation>
    <scope>NUCLEOTIDE SEQUENCE [LARGE SCALE GENOMIC DNA]</scope>
    <source>
        <strain evidence="1 2">ATHUM6906</strain>
    </source>
</reference>
<protein>
    <submittedName>
        <fullName evidence="1">Uncharacterized protein</fullName>
    </submittedName>
</protein>
<keyword evidence="2" id="KW-1185">Reference proteome</keyword>
<evidence type="ECO:0000313" key="2">
    <source>
        <dbReference type="Proteomes" id="UP001338125"/>
    </source>
</evidence>
<sequence length="207" mass="23534">MACQQSRYPYELPSEMEVDKDENGCKETSVCDISTPQPTEAGDRNQLMYATTINTLMRQDALSFFKGHCQEINEFWSRLARKTTIPANTMLGDAIITSAFATIDDAIRHHGDRKWALRLAYVQLSRVLAFVKPIIARRGRLRRGVGKGDTSVLIDLYVKAQTEPFSPKELRRQVQSRMRIARRWADLISGSIFLATAYNNKAEMMIA</sequence>
<dbReference type="Proteomes" id="UP001338125">
    <property type="component" value="Unassembled WGS sequence"/>
</dbReference>
<comment type="caution">
    <text evidence="1">The sequence shown here is derived from an EMBL/GenBank/DDBJ whole genome shotgun (WGS) entry which is preliminary data.</text>
</comment>
<organism evidence="1 2">
    <name type="scientific">Cladobotryum mycophilum</name>
    <dbReference type="NCBI Taxonomy" id="491253"/>
    <lineage>
        <taxon>Eukaryota</taxon>
        <taxon>Fungi</taxon>
        <taxon>Dikarya</taxon>
        <taxon>Ascomycota</taxon>
        <taxon>Pezizomycotina</taxon>
        <taxon>Sordariomycetes</taxon>
        <taxon>Hypocreomycetidae</taxon>
        <taxon>Hypocreales</taxon>
        <taxon>Hypocreaceae</taxon>
        <taxon>Cladobotryum</taxon>
    </lineage>
</organism>
<dbReference type="EMBL" id="JAVFKD010000002">
    <property type="protein sequence ID" value="KAK5997517.1"/>
    <property type="molecule type" value="Genomic_DNA"/>
</dbReference>